<dbReference type="RefSeq" id="WP_317560279.1">
    <property type="nucleotide sequence ID" value="NZ_JAWLIP010000001.1"/>
</dbReference>
<dbReference type="PANTHER" id="PTHR11614">
    <property type="entry name" value="PHOSPHOLIPASE-RELATED"/>
    <property type="match status" value="1"/>
</dbReference>
<evidence type="ECO:0000313" key="2">
    <source>
        <dbReference type="EMBL" id="MDV6225026.1"/>
    </source>
</evidence>
<dbReference type="Proteomes" id="UP001185659">
    <property type="component" value="Unassembled WGS sequence"/>
</dbReference>
<reference evidence="2 3" key="1">
    <citation type="submission" date="2023-10" db="EMBL/GenBank/DDBJ databases">
        <authorList>
            <person name="Venkata Ramana C."/>
            <person name="Sasikala C."/>
            <person name="Dhurka M."/>
        </authorList>
    </citation>
    <scope>NUCLEOTIDE SEQUENCE [LARGE SCALE GENOMIC DNA]</scope>
    <source>
        <strain evidence="2 3">KCTC 32151</strain>
    </source>
</reference>
<proteinExistence type="predicted"/>
<accession>A0ABU4AFJ8</accession>
<keyword evidence="2" id="KW-0378">Hydrolase</keyword>
<feature type="domain" description="Serine aminopeptidase S33" evidence="1">
    <location>
        <begin position="27"/>
        <end position="290"/>
    </location>
</feature>
<dbReference type="SUPFAM" id="SSF53474">
    <property type="entry name" value="alpha/beta-Hydrolases"/>
    <property type="match status" value="1"/>
</dbReference>
<keyword evidence="3" id="KW-1185">Reference proteome</keyword>
<dbReference type="EMBL" id="JAWLIP010000001">
    <property type="protein sequence ID" value="MDV6225026.1"/>
    <property type="molecule type" value="Genomic_DNA"/>
</dbReference>
<organism evidence="2 3">
    <name type="scientific">Nitratireductor aquimarinus</name>
    <dbReference type="NCBI Taxonomy" id="889300"/>
    <lineage>
        <taxon>Bacteria</taxon>
        <taxon>Pseudomonadati</taxon>
        <taxon>Pseudomonadota</taxon>
        <taxon>Alphaproteobacteria</taxon>
        <taxon>Hyphomicrobiales</taxon>
        <taxon>Phyllobacteriaceae</taxon>
        <taxon>Nitratireductor</taxon>
    </lineage>
</organism>
<gene>
    <name evidence="2" type="ORF">R2G56_01895</name>
</gene>
<dbReference type="InterPro" id="IPR022742">
    <property type="entry name" value="Hydrolase_4"/>
</dbReference>
<dbReference type="InterPro" id="IPR051044">
    <property type="entry name" value="MAG_DAG_Lipase"/>
</dbReference>
<sequence>MGFDIETRLATPTGADLHLFKRSASGEARAAVQINHGVAEHAARYAAFADFLSQRGFHVYAHDHRGHGETKAPGAPLGHFGPGVGMDTLLKDVNAVHDHIAGEHPGLPVVIFGHSMGGMIALNFALRHGDRLAGAAVWNAPLTTALEAFAGRSVLAWERFRLGSDVPSWLLPKSTFALWASAFPERRTGSDWLSRDAAEVDAYIADPLSGWDPSVGIWTVLFELGRGPADPATLAAARKTLPYQLVGGSEDPSTRGGKITRKLETHLRKHGFSNLETRIYEGFRHESLREIGREQAMEDFAAWAEKIIN</sequence>
<dbReference type="Gene3D" id="3.40.50.1820">
    <property type="entry name" value="alpha/beta hydrolase"/>
    <property type="match status" value="1"/>
</dbReference>
<comment type="caution">
    <text evidence="2">The sequence shown here is derived from an EMBL/GenBank/DDBJ whole genome shotgun (WGS) entry which is preliminary data.</text>
</comment>
<dbReference type="InterPro" id="IPR029058">
    <property type="entry name" value="AB_hydrolase_fold"/>
</dbReference>
<dbReference type="GO" id="GO:0016787">
    <property type="term" value="F:hydrolase activity"/>
    <property type="evidence" value="ECO:0007669"/>
    <property type="project" value="UniProtKB-KW"/>
</dbReference>
<evidence type="ECO:0000259" key="1">
    <source>
        <dbReference type="Pfam" id="PF12146"/>
    </source>
</evidence>
<dbReference type="Pfam" id="PF12146">
    <property type="entry name" value="Hydrolase_4"/>
    <property type="match status" value="1"/>
</dbReference>
<protein>
    <submittedName>
        <fullName evidence="2">Alpha/beta hydrolase</fullName>
    </submittedName>
</protein>
<name>A0ABU4AFJ8_9HYPH</name>
<evidence type="ECO:0000313" key="3">
    <source>
        <dbReference type="Proteomes" id="UP001185659"/>
    </source>
</evidence>